<dbReference type="PANTHER" id="PTHR28055:SF1">
    <property type="entry name" value="ALTERED INHERITANCE OF MITOCHONDRIA PROTEIN 41, MITOCHONDRIAL"/>
    <property type="match status" value="1"/>
</dbReference>
<dbReference type="Gene3D" id="1.10.1510.10">
    <property type="entry name" value="Uncharacterised protein YqeY/AIM41 PF09424, N-terminal domain"/>
    <property type="match status" value="1"/>
</dbReference>
<dbReference type="InterPro" id="IPR042184">
    <property type="entry name" value="YqeY/Aim41_N"/>
</dbReference>
<sequence length="156" mass="16952">MASALLTRILDDVKAAMKAHDTETLGTLRTLHSDIKNEAMKSGATPAQITESITDEMCVDVLARSVKQKQEAIEILKKGGFMDKIPAEEACIALYRKYMPAEMSEDEVKALIAEIKAATGAASPKDMGKIMKELSPKVKGRFDAKRASALVQEALK</sequence>
<proteinExistence type="predicted"/>
<dbReference type="InterPro" id="IPR023168">
    <property type="entry name" value="GatB_Yqey_C_2"/>
</dbReference>
<dbReference type="EMBL" id="KJ631398">
    <property type="protein sequence ID" value="AIF26178.1"/>
    <property type="molecule type" value="Genomic_DNA"/>
</dbReference>
<evidence type="ECO:0000313" key="1">
    <source>
        <dbReference type="EMBL" id="AIF26178.1"/>
    </source>
</evidence>
<accession>A0A0B4N1Q2</accession>
<dbReference type="Gene3D" id="1.10.10.410">
    <property type="match status" value="1"/>
</dbReference>
<dbReference type="InterPro" id="IPR019004">
    <property type="entry name" value="YqeY/Aim41"/>
</dbReference>
<dbReference type="PANTHER" id="PTHR28055">
    <property type="entry name" value="ALTERED INHERITANCE OF MITOCHONDRIA PROTEIN 41, MITOCHONDRIAL"/>
    <property type="match status" value="1"/>
</dbReference>
<dbReference type="Pfam" id="PF09424">
    <property type="entry name" value="YqeY"/>
    <property type="match status" value="1"/>
</dbReference>
<organism evidence="1">
    <name type="scientific">uncultured bacterium Ad_143_D13_contig1</name>
    <dbReference type="NCBI Taxonomy" id="1489306"/>
    <lineage>
        <taxon>Bacteria</taxon>
        <taxon>environmental samples</taxon>
    </lineage>
</organism>
<dbReference type="InterPro" id="IPR003789">
    <property type="entry name" value="Asn/Gln_tRNA_amidoTrase-B-like"/>
</dbReference>
<evidence type="ECO:0008006" key="2">
    <source>
        <dbReference type="Google" id="ProtNLM"/>
    </source>
</evidence>
<protein>
    <recommendedName>
        <fullName evidence="2">GatB/YqeY domain-containing protein</fullName>
    </recommendedName>
</protein>
<dbReference type="GO" id="GO:0016884">
    <property type="term" value="F:carbon-nitrogen ligase activity, with glutamine as amido-N-donor"/>
    <property type="evidence" value="ECO:0007669"/>
    <property type="project" value="InterPro"/>
</dbReference>
<dbReference type="SUPFAM" id="SSF89095">
    <property type="entry name" value="GatB/YqeY motif"/>
    <property type="match status" value="1"/>
</dbReference>
<dbReference type="AlphaFoldDB" id="A0A0B4N1Q2"/>
<reference evidence="1" key="1">
    <citation type="submission" date="2014-03" db="EMBL/GenBank/DDBJ databases">
        <title>A sequence of cellulolytic fosmid clone of goat rumen metagenome.</title>
        <authorList>
            <person name="Lee K.-T."/>
            <person name="Kim J.-Y."/>
            <person name="Kim Y.-J."/>
            <person name="Ahn J.-H."/>
            <person name="Park M.-N."/>
            <person name="Kim J.-H."/>
            <person name="Kim T.-H."/>
        </authorList>
    </citation>
    <scope>NUCLEOTIDE SEQUENCE</scope>
</reference>
<name>A0A0B4N1Q2_9BACT</name>